<organism evidence="2 3">
    <name type="scientific">Kutzneria chonburiensis</name>
    <dbReference type="NCBI Taxonomy" id="1483604"/>
    <lineage>
        <taxon>Bacteria</taxon>
        <taxon>Bacillati</taxon>
        <taxon>Actinomycetota</taxon>
        <taxon>Actinomycetes</taxon>
        <taxon>Pseudonocardiales</taxon>
        <taxon>Pseudonocardiaceae</taxon>
        <taxon>Kutzneria</taxon>
    </lineage>
</organism>
<comment type="caution">
    <text evidence="2">The sequence shown here is derived from an EMBL/GenBank/DDBJ whole genome shotgun (WGS) entry which is preliminary data.</text>
</comment>
<evidence type="ECO:0000313" key="2">
    <source>
        <dbReference type="EMBL" id="MFC0540911.1"/>
    </source>
</evidence>
<protein>
    <recommendedName>
        <fullName evidence="4">SMODS-associating 2TM beta-strand rich effector domain-containing protein</fullName>
    </recommendedName>
</protein>
<sequence>MLKGFFSWFESYLSRSGVVGLAEGVLGVLAFGGALSAVLGDSSAKLAAVVAVLLATLGLIVLLAASRAEWQRRSELYDHLVTRYCTAFTDDNVSSWQLKQWIESHRIDADGDATVLITVHAVVTCSVLRLYRFRVGAGWNQPEKMRQRVDVQVRSLVFDGIGGARCDLTKHWLDDGRLEVLVHFPSPVRQGSEFRVLIESRWPARSKMLVKDRLPEDFCVQVKSPLDLLEYTVVLPAGEEAFVDPIGFRPDDQRFLLVSSGSDGTGRQEIRLVGRGIGDTGRTGIRLDLKRKALL</sequence>
<dbReference type="RefSeq" id="WP_273939753.1">
    <property type="nucleotide sequence ID" value="NZ_CP097263.1"/>
</dbReference>
<reference evidence="2 3" key="1">
    <citation type="submission" date="2024-09" db="EMBL/GenBank/DDBJ databases">
        <authorList>
            <person name="Sun Q."/>
            <person name="Mori K."/>
        </authorList>
    </citation>
    <scope>NUCLEOTIDE SEQUENCE [LARGE SCALE GENOMIC DNA]</scope>
    <source>
        <strain evidence="2 3">TBRC 1432</strain>
    </source>
</reference>
<proteinExistence type="predicted"/>
<evidence type="ECO:0008006" key="4">
    <source>
        <dbReference type="Google" id="ProtNLM"/>
    </source>
</evidence>
<name>A0ABV6MM28_9PSEU</name>
<feature type="transmembrane region" description="Helical" evidence="1">
    <location>
        <begin position="46"/>
        <end position="65"/>
    </location>
</feature>
<evidence type="ECO:0000313" key="3">
    <source>
        <dbReference type="Proteomes" id="UP001589810"/>
    </source>
</evidence>
<evidence type="ECO:0000256" key="1">
    <source>
        <dbReference type="SAM" id="Phobius"/>
    </source>
</evidence>
<gene>
    <name evidence="2" type="ORF">ACFFH7_05435</name>
</gene>
<keyword evidence="1" id="KW-0812">Transmembrane</keyword>
<dbReference type="Proteomes" id="UP001589810">
    <property type="component" value="Unassembled WGS sequence"/>
</dbReference>
<accession>A0ABV6MM28</accession>
<keyword evidence="3" id="KW-1185">Reference proteome</keyword>
<feature type="transmembrane region" description="Helical" evidence="1">
    <location>
        <begin position="12"/>
        <end position="40"/>
    </location>
</feature>
<dbReference type="EMBL" id="JBHLUD010000001">
    <property type="protein sequence ID" value="MFC0540911.1"/>
    <property type="molecule type" value="Genomic_DNA"/>
</dbReference>
<keyword evidence="1" id="KW-1133">Transmembrane helix</keyword>
<keyword evidence="1" id="KW-0472">Membrane</keyword>